<gene>
    <name evidence="2" type="ORF">BWI75_22580</name>
</gene>
<dbReference type="EMBL" id="NAPY01000056">
    <property type="protein sequence ID" value="MUL39013.1"/>
    <property type="molecule type" value="Genomic_DNA"/>
</dbReference>
<dbReference type="AlphaFoldDB" id="A0A6N8G112"/>
<name>A0A6N8G112_9CHRO</name>
<evidence type="ECO:0000313" key="2">
    <source>
        <dbReference type="EMBL" id="MUL39013.1"/>
    </source>
</evidence>
<keyword evidence="3" id="KW-1185">Reference proteome</keyword>
<dbReference type="RefSeq" id="WP_105218287.1">
    <property type="nucleotide sequence ID" value="NZ_CAWNSU010000087.1"/>
</dbReference>
<organism evidence="2 3">
    <name type="scientific">Gloeocapsopsis dulcis AAB1 = 1H9</name>
    <dbReference type="NCBI Taxonomy" id="1433147"/>
    <lineage>
        <taxon>Bacteria</taxon>
        <taxon>Bacillati</taxon>
        <taxon>Cyanobacteriota</taxon>
        <taxon>Cyanophyceae</taxon>
        <taxon>Oscillatoriophycideae</taxon>
        <taxon>Chroococcales</taxon>
        <taxon>Chroococcaceae</taxon>
        <taxon>Gloeocapsopsis</taxon>
        <taxon>Gloeocapsopsis dulcis</taxon>
    </lineage>
</organism>
<feature type="compositionally biased region" description="Polar residues" evidence="1">
    <location>
        <begin position="33"/>
        <end position="42"/>
    </location>
</feature>
<dbReference type="Proteomes" id="UP000441797">
    <property type="component" value="Unassembled WGS sequence"/>
</dbReference>
<dbReference type="OrthoDB" id="427710at2"/>
<reference evidence="2 3" key="1">
    <citation type="journal article" date="2019" name="Front. Microbiol.">
        <title>Genomic Features for Desiccation Tolerance and Sugar Biosynthesis in the Extremophile Gloeocapsopsis sp. UTEX B3054.</title>
        <authorList>
            <person name="Urrejola C."/>
            <person name="Alcorta J."/>
            <person name="Salas L."/>
            <person name="Vasquez M."/>
            <person name="Polz M.F."/>
            <person name="Vicuna R."/>
            <person name="Diez B."/>
        </authorList>
    </citation>
    <scope>NUCLEOTIDE SEQUENCE [LARGE SCALE GENOMIC DNA]</scope>
    <source>
        <strain evidence="2 3">1H9</strain>
    </source>
</reference>
<evidence type="ECO:0000256" key="1">
    <source>
        <dbReference type="SAM" id="MobiDB-lite"/>
    </source>
</evidence>
<accession>A0A6N8G112</accession>
<feature type="region of interest" description="Disordered" evidence="1">
    <location>
        <begin position="1"/>
        <end position="57"/>
    </location>
</feature>
<protein>
    <submittedName>
        <fullName evidence="2">Uncharacterized protein</fullName>
    </submittedName>
</protein>
<sequence length="70" mass="7610">MNPEQSKPNIPAGYNTEDTTGVTSDVATEEIDQNTASQNPQYTDTETPDDTTPAPGENVVDRQIDIIARM</sequence>
<comment type="caution">
    <text evidence="2">The sequence shown here is derived from an EMBL/GenBank/DDBJ whole genome shotgun (WGS) entry which is preliminary data.</text>
</comment>
<evidence type="ECO:0000313" key="3">
    <source>
        <dbReference type="Proteomes" id="UP000441797"/>
    </source>
</evidence>
<feature type="compositionally biased region" description="Polar residues" evidence="1">
    <location>
        <begin position="16"/>
        <end position="26"/>
    </location>
</feature>
<proteinExistence type="predicted"/>